<reference evidence="1 2" key="1">
    <citation type="submission" date="2023-10" db="EMBL/GenBank/DDBJ databases">
        <title>Screening of Alkalihalobacillus lindianensis BZ-TG-R113 and Its Alleviation of Salt Stress on Rapeseed Growth.</title>
        <authorList>
            <person name="Zhao B."/>
            <person name="Guo T."/>
        </authorList>
    </citation>
    <scope>NUCLEOTIDE SEQUENCE [LARGE SCALE GENOMIC DNA]</scope>
    <source>
        <strain evidence="1 2">BZ-TG-R113</strain>
    </source>
</reference>
<evidence type="ECO:0000313" key="2">
    <source>
        <dbReference type="Proteomes" id="UP001287282"/>
    </source>
</evidence>
<dbReference type="Proteomes" id="UP001287282">
    <property type="component" value="Unassembled WGS sequence"/>
</dbReference>
<evidence type="ECO:0008006" key="3">
    <source>
        <dbReference type="Google" id="ProtNLM"/>
    </source>
</evidence>
<sequence>NRITGGNPNLTPDNRQVWKIGFNWQPISSQELRIRSDFTRTTVDGAITAFPTITPDLEAALPERFTRDATGRLIALD</sequence>
<dbReference type="EMBL" id="JAWJBA010001098">
    <property type="protein sequence ID" value="MDV2687707.1"/>
    <property type="molecule type" value="Genomic_DNA"/>
</dbReference>
<feature type="non-terminal residue" evidence="1">
    <location>
        <position position="77"/>
    </location>
</feature>
<gene>
    <name evidence="1" type="ORF">RYX56_25495</name>
</gene>
<keyword evidence="2" id="KW-1185">Reference proteome</keyword>
<feature type="non-terminal residue" evidence="1">
    <location>
        <position position="1"/>
    </location>
</feature>
<protein>
    <recommendedName>
        <fullName evidence="3">TonB-dependent receptor</fullName>
    </recommendedName>
</protein>
<comment type="caution">
    <text evidence="1">The sequence shown here is derived from an EMBL/GenBank/DDBJ whole genome shotgun (WGS) entry which is preliminary data.</text>
</comment>
<name>A0ABU3XJA1_9BACI</name>
<accession>A0ABU3XJA1</accession>
<evidence type="ECO:0000313" key="1">
    <source>
        <dbReference type="EMBL" id="MDV2687707.1"/>
    </source>
</evidence>
<organism evidence="1 2">
    <name type="scientific">Alkalihalophilus lindianensis</name>
    <dbReference type="NCBI Taxonomy" id="1630542"/>
    <lineage>
        <taxon>Bacteria</taxon>
        <taxon>Bacillati</taxon>
        <taxon>Bacillota</taxon>
        <taxon>Bacilli</taxon>
        <taxon>Bacillales</taxon>
        <taxon>Bacillaceae</taxon>
        <taxon>Alkalihalophilus</taxon>
    </lineage>
</organism>
<dbReference type="RefSeq" id="WP_317124535.1">
    <property type="nucleotide sequence ID" value="NZ_JAWJBA010001098.1"/>
</dbReference>
<proteinExistence type="predicted"/>